<dbReference type="Proteomes" id="UP000318384">
    <property type="component" value="Chromosome"/>
</dbReference>
<keyword evidence="4" id="KW-1185">Reference proteome</keyword>
<dbReference type="EMBL" id="CP037422">
    <property type="protein sequence ID" value="QDU10880.1"/>
    <property type="molecule type" value="Genomic_DNA"/>
</dbReference>
<organism evidence="3 4">
    <name type="scientific">Gimesia aquarii</name>
    <dbReference type="NCBI Taxonomy" id="2527964"/>
    <lineage>
        <taxon>Bacteria</taxon>
        <taxon>Pseudomonadati</taxon>
        <taxon>Planctomycetota</taxon>
        <taxon>Planctomycetia</taxon>
        <taxon>Planctomycetales</taxon>
        <taxon>Planctomycetaceae</taxon>
        <taxon>Gimesia</taxon>
    </lineage>
</organism>
<keyword evidence="1" id="KW-0597">Phosphoprotein</keyword>
<dbReference type="InterPro" id="IPR052893">
    <property type="entry name" value="TCS_response_regulator"/>
</dbReference>
<dbReference type="GO" id="GO:0000160">
    <property type="term" value="P:phosphorelay signal transduction system"/>
    <property type="evidence" value="ECO:0007669"/>
    <property type="project" value="InterPro"/>
</dbReference>
<dbReference type="CDD" id="cd17557">
    <property type="entry name" value="REC_Rcp-like"/>
    <property type="match status" value="1"/>
</dbReference>
<dbReference type="AlphaFoldDB" id="A0A517X048"/>
<protein>
    <submittedName>
        <fullName evidence="3">Response regulator rcp1</fullName>
    </submittedName>
</protein>
<dbReference type="Gene3D" id="3.40.50.2300">
    <property type="match status" value="1"/>
</dbReference>
<sequence>MVPEHARPINILLIEDDEDDVELIKRSLKRDRIVNTFTHVSDGIMAMEYLRKQGEFTDAIRPDLILLDLNMPRMDGREVLRQCREDESMDTIPIVIFTSSDDEQDILASYKYKANSYVTKPIDLVQFRDVLTGLSKYWFCIVTLPPTDDNR</sequence>
<accession>A0A517X048</accession>
<dbReference type="SMART" id="SM00448">
    <property type="entry name" value="REC"/>
    <property type="match status" value="1"/>
</dbReference>
<dbReference type="RefSeq" id="WP_145178750.1">
    <property type="nucleotide sequence ID" value="NZ_CP037422.1"/>
</dbReference>
<dbReference type="Pfam" id="PF00072">
    <property type="entry name" value="Response_reg"/>
    <property type="match status" value="1"/>
</dbReference>
<feature type="domain" description="Response regulatory" evidence="2">
    <location>
        <begin position="10"/>
        <end position="135"/>
    </location>
</feature>
<name>A0A517X048_9PLAN</name>
<evidence type="ECO:0000313" key="3">
    <source>
        <dbReference type="EMBL" id="QDU10880.1"/>
    </source>
</evidence>
<dbReference type="InterPro" id="IPR011006">
    <property type="entry name" value="CheY-like_superfamily"/>
</dbReference>
<evidence type="ECO:0000259" key="2">
    <source>
        <dbReference type="PROSITE" id="PS50110"/>
    </source>
</evidence>
<dbReference type="InterPro" id="IPR001789">
    <property type="entry name" value="Sig_transdc_resp-reg_receiver"/>
</dbReference>
<evidence type="ECO:0000256" key="1">
    <source>
        <dbReference type="PROSITE-ProRule" id="PRU00169"/>
    </source>
</evidence>
<dbReference type="PANTHER" id="PTHR44520">
    <property type="entry name" value="RESPONSE REGULATOR RCP1-RELATED"/>
    <property type="match status" value="1"/>
</dbReference>
<feature type="modified residue" description="4-aspartylphosphate" evidence="1">
    <location>
        <position position="68"/>
    </location>
</feature>
<evidence type="ECO:0000313" key="4">
    <source>
        <dbReference type="Proteomes" id="UP000318384"/>
    </source>
</evidence>
<dbReference type="PROSITE" id="PS50110">
    <property type="entry name" value="RESPONSE_REGULATORY"/>
    <property type="match status" value="1"/>
</dbReference>
<dbReference type="PANTHER" id="PTHR44520:SF2">
    <property type="entry name" value="RESPONSE REGULATOR RCP1"/>
    <property type="match status" value="1"/>
</dbReference>
<dbReference type="SUPFAM" id="SSF52172">
    <property type="entry name" value="CheY-like"/>
    <property type="match status" value="1"/>
</dbReference>
<proteinExistence type="predicted"/>
<gene>
    <name evidence="3" type="primary">rcp1_3</name>
    <name evidence="3" type="ORF">V202x_42930</name>
</gene>
<reference evidence="3 4" key="1">
    <citation type="submission" date="2019-03" db="EMBL/GenBank/DDBJ databases">
        <title>Deep-cultivation of Planctomycetes and their phenomic and genomic characterization uncovers novel biology.</title>
        <authorList>
            <person name="Wiegand S."/>
            <person name="Jogler M."/>
            <person name="Boedeker C."/>
            <person name="Pinto D."/>
            <person name="Vollmers J."/>
            <person name="Rivas-Marin E."/>
            <person name="Kohn T."/>
            <person name="Peeters S.H."/>
            <person name="Heuer A."/>
            <person name="Rast P."/>
            <person name="Oberbeckmann S."/>
            <person name="Bunk B."/>
            <person name="Jeske O."/>
            <person name="Meyerdierks A."/>
            <person name="Storesund J.E."/>
            <person name="Kallscheuer N."/>
            <person name="Luecker S."/>
            <person name="Lage O.M."/>
            <person name="Pohl T."/>
            <person name="Merkel B.J."/>
            <person name="Hornburger P."/>
            <person name="Mueller R.-W."/>
            <person name="Bruemmer F."/>
            <person name="Labrenz M."/>
            <person name="Spormann A.M."/>
            <person name="Op den Camp H."/>
            <person name="Overmann J."/>
            <person name="Amann R."/>
            <person name="Jetten M.S.M."/>
            <person name="Mascher T."/>
            <person name="Medema M.H."/>
            <person name="Devos D.P."/>
            <person name="Kaster A.-K."/>
            <person name="Ovreas L."/>
            <person name="Rohde M."/>
            <person name="Galperin M.Y."/>
            <person name="Jogler C."/>
        </authorList>
    </citation>
    <scope>NUCLEOTIDE SEQUENCE [LARGE SCALE GENOMIC DNA]</scope>
    <source>
        <strain evidence="3 4">V202</strain>
    </source>
</reference>
<dbReference type="OrthoDB" id="195863at2"/>